<dbReference type="PANTHER" id="PTHR21477:SF12">
    <property type="entry name" value="PROTEIN PHLOEM PROTEIN 2-LIKE A10"/>
    <property type="match status" value="1"/>
</dbReference>
<dbReference type="AlphaFoldDB" id="A0A0D3C8Z0"/>
<keyword evidence="1" id="KW-0812">Transmembrane</keyword>
<reference evidence="2" key="2">
    <citation type="submission" date="2015-03" db="UniProtKB">
        <authorList>
            <consortium name="EnsemblPlants"/>
        </authorList>
    </citation>
    <scope>IDENTIFICATION</scope>
</reference>
<name>A0A0D3C8Z0_BRAOL</name>
<dbReference type="Gramene" id="Bo5g010580.1">
    <property type="protein sequence ID" value="Bo5g010580.1"/>
    <property type="gene ID" value="Bo5g010580"/>
</dbReference>
<evidence type="ECO:0000256" key="1">
    <source>
        <dbReference type="SAM" id="Phobius"/>
    </source>
</evidence>
<dbReference type="eggNOG" id="ENOG502QRNR">
    <property type="taxonomic scope" value="Eukaryota"/>
</dbReference>
<proteinExistence type="predicted"/>
<dbReference type="EnsemblPlants" id="Bo5g010580.1">
    <property type="protein sequence ID" value="Bo5g010580.1"/>
    <property type="gene ID" value="Bo5g010580"/>
</dbReference>
<feature type="transmembrane region" description="Helical" evidence="1">
    <location>
        <begin position="324"/>
        <end position="346"/>
    </location>
</feature>
<dbReference type="PANTHER" id="PTHR21477">
    <property type="entry name" value="ZGC:172139"/>
    <property type="match status" value="1"/>
</dbReference>
<protein>
    <recommendedName>
        <fullName evidence="4">Protein PHLOEM PROTEIN 2-LIKE A10</fullName>
    </recommendedName>
</protein>
<dbReference type="Proteomes" id="UP000032141">
    <property type="component" value="Chromosome C5"/>
</dbReference>
<keyword evidence="1" id="KW-1133">Transmembrane helix</keyword>
<sequence>MDLVRLGEKSLLSPQRRRKWLMILIAISGVSGYGLHKLYHSPSLAAKRKRLAKIFTAIFSVAELISDSAETVSLVSRDLKTFLHSDSDSDSDQFPNTLKQIAKIFKSNELTDSLSKASQAITIGVSRGCDSDSGPSVVDRVIDKALGSGFLSVVVGSFAKNLVLGLYSNENGVECDSDSDSDWVSLLCDDKCRELLADCIQRFTSTAVSVYLEKTMDINAYDQIFQGLTNPKHQDSVKDVLVSVFTPRSSAVIVEEEEDEFKSSNGWSDVAVPSNRRLMLDVTGRVTLETARSIMGFIMMKILEWFRRSFEVVKEEVIERGRQVVRYVGAKSSVIVTLCLALYLHIISGFVPSSPIGVSHHF</sequence>
<keyword evidence="1" id="KW-0472">Membrane</keyword>
<organism evidence="2 3">
    <name type="scientific">Brassica oleracea var. oleracea</name>
    <dbReference type="NCBI Taxonomy" id="109376"/>
    <lineage>
        <taxon>Eukaryota</taxon>
        <taxon>Viridiplantae</taxon>
        <taxon>Streptophyta</taxon>
        <taxon>Embryophyta</taxon>
        <taxon>Tracheophyta</taxon>
        <taxon>Spermatophyta</taxon>
        <taxon>Magnoliopsida</taxon>
        <taxon>eudicotyledons</taxon>
        <taxon>Gunneridae</taxon>
        <taxon>Pentapetalae</taxon>
        <taxon>rosids</taxon>
        <taxon>malvids</taxon>
        <taxon>Brassicales</taxon>
        <taxon>Brassicaceae</taxon>
        <taxon>Brassiceae</taxon>
        <taxon>Brassica</taxon>
    </lineage>
</organism>
<evidence type="ECO:0000313" key="2">
    <source>
        <dbReference type="EnsemblPlants" id="Bo5g010580.1"/>
    </source>
</evidence>
<evidence type="ECO:0008006" key="4">
    <source>
        <dbReference type="Google" id="ProtNLM"/>
    </source>
</evidence>
<evidence type="ECO:0000313" key="3">
    <source>
        <dbReference type="Proteomes" id="UP000032141"/>
    </source>
</evidence>
<dbReference type="HOGENOM" id="CLU_038216_0_0_1"/>
<reference evidence="2 3" key="1">
    <citation type="journal article" date="2014" name="Genome Biol.">
        <title>Transcriptome and methylome profiling reveals relics of genome dominance in the mesopolyploid Brassica oleracea.</title>
        <authorList>
            <person name="Parkin I.A."/>
            <person name="Koh C."/>
            <person name="Tang H."/>
            <person name="Robinson S.J."/>
            <person name="Kagale S."/>
            <person name="Clarke W.E."/>
            <person name="Town C.D."/>
            <person name="Nixon J."/>
            <person name="Krishnakumar V."/>
            <person name="Bidwell S.L."/>
            <person name="Denoeud F."/>
            <person name="Belcram H."/>
            <person name="Links M.G."/>
            <person name="Just J."/>
            <person name="Clarke C."/>
            <person name="Bender T."/>
            <person name="Huebert T."/>
            <person name="Mason A.S."/>
            <person name="Pires J.C."/>
            <person name="Barker G."/>
            <person name="Moore J."/>
            <person name="Walley P.G."/>
            <person name="Manoli S."/>
            <person name="Batley J."/>
            <person name="Edwards D."/>
            <person name="Nelson M.N."/>
            <person name="Wang X."/>
            <person name="Paterson A.H."/>
            <person name="King G."/>
            <person name="Bancroft I."/>
            <person name="Chalhoub B."/>
            <person name="Sharpe A.G."/>
        </authorList>
    </citation>
    <scope>NUCLEOTIDE SEQUENCE</scope>
    <source>
        <strain evidence="2 3">cv. TO1000</strain>
    </source>
</reference>
<accession>A0A0D3C8Z0</accession>
<feature type="transmembrane region" description="Helical" evidence="1">
    <location>
        <begin position="20"/>
        <end position="39"/>
    </location>
</feature>
<dbReference type="OMA" id="GNGWAEM"/>
<keyword evidence="3" id="KW-1185">Reference proteome</keyword>
<dbReference type="InterPro" id="IPR019141">
    <property type="entry name" value="DUF2045"/>
</dbReference>